<dbReference type="PANTHER" id="PTHR33910">
    <property type="entry name" value="PROTEIN TRANSLOCASE SUBUNIT SECE"/>
    <property type="match status" value="1"/>
</dbReference>
<sequence>MAELISGMFNASRYKRSQGRIARQVTFAAIALAFAAGAWKLNAVSITDMGRYVLPLVMLAVGSWISFRIVNLPKFADFLISVEAEMNKVSWPSRSELWRASMVVIAVIFFLAGLLFVYDAVLKIIARQIF</sequence>
<keyword evidence="7 9" id="KW-0811">Translocation</keyword>
<dbReference type="GO" id="GO:0008320">
    <property type="term" value="F:protein transmembrane transporter activity"/>
    <property type="evidence" value="ECO:0007669"/>
    <property type="project" value="UniProtKB-UniRule"/>
</dbReference>
<organism evidence="10 11">
    <name type="scientific">Bythopirellula goksoeyrii</name>
    <dbReference type="NCBI Taxonomy" id="1400387"/>
    <lineage>
        <taxon>Bacteria</taxon>
        <taxon>Pseudomonadati</taxon>
        <taxon>Planctomycetota</taxon>
        <taxon>Planctomycetia</taxon>
        <taxon>Pirellulales</taxon>
        <taxon>Lacipirellulaceae</taxon>
        <taxon>Bythopirellula</taxon>
    </lineage>
</organism>
<comment type="function">
    <text evidence="9">Essential subunit of the Sec protein translocation channel SecYEG. Clamps together the 2 halves of SecY. May contact the channel plug during translocation.</text>
</comment>
<dbReference type="InterPro" id="IPR038379">
    <property type="entry name" value="SecE_sf"/>
</dbReference>
<evidence type="ECO:0000256" key="1">
    <source>
        <dbReference type="ARBA" id="ARBA00004370"/>
    </source>
</evidence>
<evidence type="ECO:0000313" key="11">
    <source>
        <dbReference type="Proteomes" id="UP000323917"/>
    </source>
</evidence>
<evidence type="ECO:0000256" key="8">
    <source>
        <dbReference type="ARBA" id="ARBA00023136"/>
    </source>
</evidence>
<keyword evidence="6 9" id="KW-1133">Transmembrane helix</keyword>
<feature type="transmembrane region" description="Helical" evidence="9">
    <location>
        <begin position="21"/>
        <end position="40"/>
    </location>
</feature>
<feature type="transmembrane region" description="Helical" evidence="9">
    <location>
        <begin position="52"/>
        <end position="70"/>
    </location>
</feature>
<feature type="transmembrane region" description="Helical" evidence="9">
    <location>
        <begin position="97"/>
        <end position="118"/>
    </location>
</feature>
<dbReference type="GO" id="GO:0005886">
    <property type="term" value="C:plasma membrane"/>
    <property type="evidence" value="ECO:0007669"/>
    <property type="project" value="UniProtKB-UniRule"/>
</dbReference>
<comment type="caution">
    <text evidence="9">Lacks conserved residue(s) required for the propagation of feature annotation.</text>
</comment>
<comment type="subunit">
    <text evidence="9">Component of the Sec protein translocase complex. Heterotrimer consisting of SecY, SecE and SecG subunits. The heterotrimers can form oligomers, although 1 heterotrimer is thought to be able to translocate proteins. Interacts with the ribosome. Interacts with SecDF, and other proteins may be involved. Interacts with SecA.</text>
</comment>
<dbReference type="InterPro" id="IPR005807">
    <property type="entry name" value="SecE_bac"/>
</dbReference>
<dbReference type="RefSeq" id="WP_238476638.1">
    <property type="nucleotide sequence ID" value="NZ_CP042913.1"/>
</dbReference>
<evidence type="ECO:0000256" key="2">
    <source>
        <dbReference type="ARBA" id="ARBA00022448"/>
    </source>
</evidence>
<evidence type="ECO:0000313" key="10">
    <source>
        <dbReference type="EMBL" id="QEG33746.1"/>
    </source>
</evidence>
<evidence type="ECO:0000256" key="4">
    <source>
        <dbReference type="ARBA" id="ARBA00022692"/>
    </source>
</evidence>
<comment type="similarity">
    <text evidence="9">Belongs to the SecE/SEC61-gamma family.</text>
</comment>
<keyword evidence="4 9" id="KW-0812">Transmembrane</keyword>
<accession>A0A5B9QA25</accession>
<dbReference type="AlphaFoldDB" id="A0A5B9QA25"/>
<dbReference type="Proteomes" id="UP000323917">
    <property type="component" value="Chromosome"/>
</dbReference>
<reference evidence="10 11" key="1">
    <citation type="submission" date="2019-08" db="EMBL/GenBank/DDBJ databases">
        <title>Deep-cultivation of Planctomycetes and their phenomic and genomic characterization uncovers novel biology.</title>
        <authorList>
            <person name="Wiegand S."/>
            <person name="Jogler M."/>
            <person name="Boedeker C."/>
            <person name="Pinto D."/>
            <person name="Vollmers J."/>
            <person name="Rivas-Marin E."/>
            <person name="Kohn T."/>
            <person name="Peeters S.H."/>
            <person name="Heuer A."/>
            <person name="Rast P."/>
            <person name="Oberbeckmann S."/>
            <person name="Bunk B."/>
            <person name="Jeske O."/>
            <person name="Meyerdierks A."/>
            <person name="Storesund J.E."/>
            <person name="Kallscheuer N."/>
            <person name="Luecker S."/>
            <person name="Lage O.M."/>
            <person name="Pohl T."/>
            <person name="Merkel B.J."/>
            <person name="Hornburger P."/>
            <person name="Mueller R.-W."/>
            <person name="Bruemmer F."/>
            <person name="Labrenz M."/>
            <person name="Spormann A.M."/>
            <person name="Op den Camp H."/>
            <person name="Overmann J."/>
            <person name="Amann R."/>
            <person name="Jetten M.S.M."/>
            <person name="Mascher T."/>
            <person name="Medema M.H."/>
            <person name="Devos D.P."/>
            <person name="Kaster A.-K."/>
            <person name="Ovreas L."/>
            <person name="Rohde M."/>
            <person name="Galperin M.Y."/>
            <person name="Jogler C."/>
        </authorList>
    </citation>
    <scope>NUCLEOTIDE SEQUENCE [LARGE SCALE GENOMIC DNA]</scope>
    <source>
        <strain evidence="10 11">Pr1d</strain>
    </source>
</reference>
<evidence type="ECO:0000256" key="7">
    <source>
        <dbReference type="ARBA" id="ARBA00023010"/>
    </source>
</evidence>
<proteinExistence type="inferred from homology"/>
<evidence type="ECO:0000256" key="3">
    <source>
        <dbReference type="ARBA" id="ARBA00022475"/>
    </source>
</evidence>
<protein>
    <recommendedName>
        <fullName evidence="9">Protein translocase subunit SecE</fullName>
    </recommendedName>
</protein>
<evidence type="ECO:0000256" key="5">
    <source>
        <dbReference type="ARBA" id="ARBA00022927"/>
    </source>
</evidence>
<dbReference type="GO" id="GO:0043952">
    <property type="term" value="P:protein transport by the Sec complex"/>
    <property type="evidence" value="ECO:0007669"/>
    <property type="project" value="UniProtKB-UniRule"/>
</dbReference>
<dbReference type="KEGG" id="bgok:Pr1d_10110"/>
<dbReference type="HAMAP" id="MF_00422">
    <property type="entry name" value="SecE"/>
    <property type="match status" value="1"/>
</dbReference>
<gene>
    <name evidence="9" type="primary">secE</name>
    <name evidence="10" type="ORF">Pr1d_10110</name>
</gene>
<dbReference type="EMBL" id="CP042913">
    <property type="protein sequence ID" value="QEG33746.1"/>
    <property type="molecule type" value="Genomic_DNA"/>
</dbReference>
<keyword evidence="2 9" id="KW-0813">Transport</keyword>
<dbReference type="GO" id="GO:0009306">
    <property type="term" value="P:protein secretion"/>
    <property type="evidence" value="ECO:0007669"/>
    <property type="project" value="UniProtKB-UniRule"/>
</dbReference>
<dbReference type="Gene3D" id="1.20.5.1030">
    <property type="entry name" value="Preprotein translocase secy subunit"/>
    <property type="match status" value="1"/>
</dbReference>
<keyword evidence="5 9" id="KW-0653">Protein transport</keyword>
<keyword evidence="8 9" id="KW-0472">Membrane</keyword>
<dbReference type="GO" id="GO:0006605">
    <property type="term" value="P:protein targeting"/>
    <property type="evidence" value="ECO:0007669"/>
    <property type="project" value="UniProtKB-UniRule"/>
</dbReference>
<dbReference type="GO" id="GO:0065002">
    <property type="term" value="P:intracellular protein transmembrane transport"/>
    <property type="evidence" value="ECO:0007669"/>
    <property type="project" value="UniProtKB-UniRule"/>
</dbReference>
<name>A0A5B9QA25_9BACT</name>
<dbReference type="Pfam" id="PF00584">
    <property type="entry name" value="SecE"/>
    <property type="match status" value="1"/>
</dbReference>
<dbReference type="NCBIfam" id="TIGR00964">
    <property type="entry name" value="secE_bact"/>
    <property type="match status" value="1"/>
</dbReference>
<keyword evidence="11" id="KW-1185">Reference proteome</keyword>
<evidence type="ECO:0000256" key="9">
    <source>
        <dbReference type="HAMAP-Rule" id="MF_00422"/>
    </source>
</evidence>
<comment type="subcellular location">
    <subcellularLocation>
        <location evidence="1">Membrane</location>
    </subcellularLocation>
</comment>
<dbReference type="PANTHER" id="PTHR33910:SF1">
    <property type="entry name" value="PROTEIN TRANSLOCASE SUBUNIT SECE"/>
    <property type="match status" value="1"/>
</dbReference>
<keyword evidence="3 9" id="KW-1003">Cell membrane</keyword>
<evidence type="ECO:0000256" key="6">
    <source>
        <dbReference type="ARBA" id="ARBA00022989"/>
    </source>
</evidence>
<dbReference type="InterPro" id="IPR001901">
    <property type="entry name" value="Translocase_SecE/Sec61-g"/>
</dbReference>